<evidence type="ECO:0000256" key="1">
    <source>
        <dbReference type="ARBA" id="ARBA00004123"/>
    </source>
</evidence>
<dbReference type="EMBL" id="OZ019897">
    <property type="protein sequence ID" value="CAK9227320.1"/>
    <property type="molecule type" value="Genomic_DNA"/>
</dbReference>
<evidence type="ECO:0000259" key="8">
    <source>
        <dbReference type="PROSITE" id="PS50103"/>
    </source>
</evidence>
<keyword evidence="10" id="KW-1185">Reference proteome</keyword>
<dbReference type="SMART" id="SM00356">
    <property type="entry name" value="ZnF_C3H1"/>
    <property type="match status" value="1"/>
</dbReference>
<evidence type="ECO:0000256" key="2">
    <source>
        <dbReference type="ARBA" id="ARBA00022723"/>
    </source>
</evidence>
<keyword evidence="2 6" id="KW-0479">Metal-binding</keyword>
<feature type="region of interest" description="Disordered" evidence="7">
    <location>
        <begin position="82"/>
        <end position="102"/>
    </location>
</feature>
<organism evidence="9 10">
    <name type="scientific">Sphagnum troendelagicum</name>
    <dbReference type="NCBI Taxonomy" id="128251"/>
    <lineage>
        <taxon>Eukaryota</taxon>
        <taxon>Viridiplantae</taxon>
        <taxon>Streptophyta</taxon>
        <taxon>Embryophyta</taxon>
        <taxon>Bryophyta</taxon>
        <taxon>Sphagnophytina</taxon>
        <taxon>Sphagnopsida</taxon>
        <taxon>Sphagnales</taxon>
        <taxon>Sphagnaceae</taxon>
        <taxon>Sphagnum</taxon>
    </lineage>
</organism>
<evidence type="ECO:0000256" key="5">
    <source>
        <dbReference type="ARBA" id="ARBA00023242"/>
    </source>
</evidence>
<feature type="domain" description="C3H1-type" evidence="8">
    <location>
        <begin position="2"/>
        <end position="29"/>
    </location>
</feature>
<keyword evidence="5" id="KW-0539">Nucleus</keyword>
<dbReference type="Proteomes" id="UP001497512">
    <property type="component" value="Chromosome 5"/>
</dbReference>
<name>A0ABP0UQ71_9BRYO</name>
<evidence type="ECO:0000256" key="7">
    <source>
        <dbReference type="SAM" id="MobiDB-lite"/>
    </source>
</evidence>
<dbReference type="InterPro" id="IPR041367">
    <property type="entry name" value="Znf-CCCH_4"/>
</dbReference>
<feature type="region of interest" description="Disordered" evidence="7">
    <location>
        <begin position="27"/>
        <end position="51"/>
    </location>
</feature>
<dbReference type="PANTHER" id="PTHR46527">
    <property type="entry name" value="NUCLEOPORIN-LIKE PROTEIN 2"/>
    <property type="match status" value="1"/>
</dbReference>
<dbReference type="SUPFAM" id="SSF90229">
    <property type="entry name" value="CCCH zinc finger"/>
    <property type="match status" value="1"/>
</dbReference>
<dbReference type="Gene3D" id="4.10.1000.10">
    <property type="entry name" value="Zinc finger, CCCH-type"/>
    <property type="match status" value="1"/>
</dbReference>
<proteinExistence type="predicted"/>
<feature type="zinc finger region" description="C3H1-type" evidence="6">
    <location>
        <begin position="2"/>
        <end position="29"/>
    </location>
</feature>
<comment type="subcellular location">
    <subcellularLocation>
        <location evidence="1">Nucleus</location>
    </subcellularLocation>
</comment>
<evidence type="ECO:0000256" key="3">
    <source>
        <dbReference type="ARBA" id="ARBA00022771"/>
    </source>
</evidence>
<reference evidence="9" key="1">
    <citation type="submission" date="2024-02" db="EMBL/GenBank/DDBJ databases">
        <authorList>
            <consortium name="ELIXIR-Norway"/>
            <consortium name="Elixir Norway"/>
        </authorList>
    </citation>
    <scope>NUCLEOTIDE SEQUENCE</scope>
</reference>
<keyword evidence="4 6" id="KW-0862">Zinc</keyword>
<dbReference type="InterPro" id="IPR036855">
    <property type="entry name" value="Znf_CCCH_sf"/>
</dbReference>
<evidence type="ECO:0000256" key="6">
    <source>
        <dbReference type="PROSITE-ProRule" id="PRU00723"/>
    </source>
</evidence>
<gene>
    <name evidence="9" type="ORF">CSSPTR1EN2_LOCUS18680</name>
</gene>
<dbReference type="PROSITE" id="PS50103">
    <property type="entry name" value="ZF_C3H1"/>
    <property type="match status" value="1"/>
</dbReference>
<evidence type="ECO:0000256" key="4">
    <source>
        <dbReference type="ARBA" id="ARBA00022833"/>
    </source>
</evidence>
<feature type="compositionally biased region" description="Polar residues" evidence="7">
    <location>
        <begin position="82"/>
        <end position="95"/>
    </location>
</feature>
<dbReference type="PANTHER" id="PTHR46527:SF1">
    <property type="entry name" value="NUCLEOPORIN NUP42"/>
    <property type="match status" value="1"/>
</dbReference>
<dbReference type="InterPro" id="IPR051767">
    <property type="entry name" value="Nucleoporin_NUP42"/>
</dbReference>
<feature type="compositionally biased region" description="Polar residues" evidence="7">
    <location>
        <begin position="27"/>
        <end position="39"/>
    </location>
</feature>
<accession>A0ABP0UQ71</accession>
<evidence type="ECO:0000313" key="10">
    <source>
        <dbReference type="Proteomes" id="UP001497512"/>
    </source>
</evidence>
<protein>
    <recommendedName>
        <fullName evidence="8">C3H1-type domain-containing protein</fullName>
    </recommendedName>
</protein>
<dbReference type="Pfam" id="PF18044">
    <property type="entry name" value="zf-CCCH_4"/>
    <property type="match status" value="1"/>
</dbReference>
<sequence length="416" mass="44819">MSRRQEVCRDFQRGNCRFGTRCKFSHQLPQNQQPQSNAFDSGRRHSQQQQVWMRSAKKQALTKLLVLQGGFGERGRNSFEALSNANSSQKPQQQVPLKDHKCNDPRVCKEQIKDDMAHEHPLFWRLTSYGHWKFLPNDISGDVSPEELRALAYDSAKQGLSLHQIAQKEASMVAAKNAEFESLLRNPYQSPVAQRAGFTPVAFPSSPFASTPQPGGNMVFGVPSTPNVGFGQPISPFGVAAGASPQSIGGFGSSFNTKGPVVPAPNTSTFLGNAYPQPDQNVFGTQLPPSQNFVGMQSFNGFGNTNSGIAGGFGIGGISSAGPVPISPFNSPVPNMAPTLGFGNITQSPPPLGTSLSTSTTPLPASPFTSQVLPGTSPFTKSSLEGQPPVADDIWLKETWKLGEIPEQEPPSYVRY</sequence>
<dbReference type="InterPro" id="IPR000571">
    <property type="entry name" value="Znf_CCCH"/>
</dbReference>
<evidence type="ECO:0000313" key="9">
    <source>
        <dbReference type="EMBL" id="CAK9227320.1"/>
    </source>
</evidence>
<keyword evidence="3 6" id="KW-0863">Zinc-finger</keyword>